<dbReference type="Pfam" id="PF07165">
    <property type="entry name" value="DUF1397"/>
    <property type="match status" value="1"/>
</dbReference>
<evidence type="ECO:0000313" key="1">
    <source>
        <dbReference type="EMBL" id="TRY75489.1"/>
    </source>
</evidence>
<name>A0A553PCT1_TIGCA</name>
<dbReference type="AlphaFoldDB" id="A0A553PCT1"/>
<proteinExistence type="predicted"/>
<evidence type="ECO:0000313" key="2">
    <source>
        <dbReference type="Proteomes" id="UP000318571"/>
    </source>
</evidence>
<dbReference type="STRING" id="6832.A0A553PCT1"/>
<dbReference type="PANTHER" id="PTHR20997:SF2">
    <property type="entry name" value="EG:BACR42I17.2 PROTEIN-RELATED"/>
    <property type="match status" value="1"/>
</dbReference>
<gene>
    <name evidence="1" type="ORF">TCAL_14557</name>
</gene>
<dbReference type="PANTHER" id="PTHR20997">
    <property type="entry name" value="EG:BACR42I17.2 PROTEIN-RELATED"/>
    <property type="match status" value="1"/>
</dbReference>
<protein>
    <submittedName>
        <fullName evidence="1">Uncharacterized protein</fullName>
    </submittedName>
</protein>
<accession>A0A553PCT1</accession>
<comment type="caution">
    <text evidence="1">The sequence shown here is derived from an EMBL/GenBank/DDBJ whole genome shotgun (WGS) entry which is preliminary data.</text>
</comment>
<sequence>MGHMSQDELTWEDFSLFRNNPYLNEVSRLVVCLSWSLTGVGGSISSSSSSSSTSLDRDFFDDDSNDMFDQMEKEDRFHEALDEGFDTWEERCLKVGGQAVLDDWLQAQEHLVYCVMINFDLTKIQRQIDMTDKKRNLNLDVVFKEHCGEPVTKTRPCIEDFLEASRGCVGDDEDRNSLNITMHMIDAAVEFVCYNNGGRLACELSQDDVRPSSSHP</sequence>
<keyword evidence="2" id="KW-1185">Reference proteome</keyword>
<dbReference type="Proteomes" id="UP000318571">
    <property type="component" value="Chromosome 2"/>
</dbReference>
<reference evidence="1 2" key="1">
    <citation type="journal article" date="2018" name="Nat. Ecol. Evol.">
        <title>Genomic signatures of mitonuclear coevolution across populations of Tigriopus californicus.</title>
        <authorList>
            <person name="Barreto F.S."/>
            <person name="Watson E.T."/>
            <person name="Lima T.G."/>
            <person name="Willett C.S."/>
            <person name="Edmands S."/>
            <person name="Li W."/>
            <person name="Burton R.S."/>
        </authorList>
    </citation>
    <scope>NUCLEOTIDE SEQUENCE [LARGE SCALE GENOMIC DNA]</scope>
    <source>
        <strain evidence="1 2">San Diego</strain>
    </source>
</reference>
<organism evidence="1 2">
    <name type="scientific">Tigriopus californicus</name>
    <name type="common">Marine copepod</name>
    <dbReference type="NCBI Taxonomy" id="6832"/>
    <lineage>
        <taxon>Eukaryota</taxon>
        <taxon>Metazoa</taxon>
        <taxon>Ecdysozoa</taxon>
        <taxon>Arthropoda</taxon>
        <taxon>Crustacea</taxon>
        <taxon>Multicrustacea</taxon>
        <taxon>Hexanauplia</taxon>
        <taxon>Copepoda</taxon>
        <taxon>Harpacticoida</taxon>
        <taxon>Harpacticidae</taxon>
        <taxon>Tigriopus</taxon>
    </lineage>
</organism>
<dbReference type="EMBL" id="VCGU01000005">
    <property type="protein sequence ID" value="TRY75489.1"/>
    <property type="molecule type" value="Genomic_DNA"/>
</dbReference>
<dbReference type="InterPro" id="IPR009832">
    <property type="entry name" value="DUF1397"/>
</dbReference>